<proteinExistence type="predicted"/>
<evidence type="ECO:0000313" key="3">
    <source>
        <dbReference type="Proteomes" id="UP000571017"/>
    </source>
</evidence>
<name>A0A838CUF6_9BACI</name>
<dbReference type="AlphaFoldDB" id="A0A838CUF6"/>
<gene>
    <name evidence="2" type="ORF">H0266_11790</name>
</gene>
<keyword evidence="3" id="KW-1185">Reference proteome</keyword>
<dbReference type="EMBL" id="JACEFG010000002">
    <property type="protein sequence ID" value="MBA2175574.1"/>
    <property type="molecule type" value="Genomic_DNA"/>
</dbReference>
<comment type="caution">
    <text evidence="2">The sequence shown here is derived from an EMBL/GenBank/DDBJ whole genome shotgun (WGS) entry which is preliminary data.</text>
</comment>
<dbReference type="Proteomes" id="UP000571017">
    <property type="component" value="Unassembled WGS sequence"/>
</dbReference>
<reference evidence="2 3" key="1">
    <citation type="journal article" date="2004" name="Extremophiles">
        <title>Halobacillus locisalis sp. nov., a halophilic bacterium isolated from a marine solar saltern of the Yellow Sea in Korea.</title>
        <authorList>
            <person name="Yoon J.H."/>
            <person name="Kang K.H."/>
            <person name="Oh T.K."/>
            <person name="Park Y.H."/>
        </authorList>
    </citation>
    <scope>NUCLEOTIDE SEQUENCE [LARGE SCALE GENOMIC DNA]</scope>
    <source>
        <strain evidence="2 3">KCTC 3788</strain>
    </source>
</reference>
<accession>A0A838CUF6</accession>
<organism evidence="2 3">
    <name type="scientific">Halobacillus locisalis</name>
    <dbReference type="NCBI Taxonomy" id="220753"/>
    <lineage>
        <taxon>Bacteria</taxon>
        <taxon>Bacillati</taxon>
        <taxon>Bacillota</taxon>
        <taxon>Bacilli</taxon>
        <taxon>Bacillales</taxon>
        <taxon>Bacillaceae</taxon>
        <taxon>Halobacillus</taxon>
    </lineage>
</organism>
<sequence length="127" mass="14804">MVELTKDMHQMLTHYDELLNTISEGLIYLEQNISEEAPPEAQRVFEDTLLALEQVSVSHEQMVTIFENDPEVQTLIEDFHDIVKLLQGWFTLSSNEEKRRLLADQVVPAFESWKARIQSFIKPHIAH</sequence>
<evidence type="ECO:0000313" key="2">
    <source>
        <dbReference type="EMBL" id="MBA2175574.1"/>
    </source>
</evidence>
<feature type="domain" description="DUF8042" evidence="1">
    <location>
        <begin position="6"/>
        <end position="123"/>
    </location>
</feature>
<evidence type="ECO:0000259" key="1">
    <source>
        <dbReference type="Pfam" id="PF26154"/>
    </source>
</evidence>
<dbReference type="Pfam" id="PF26154">
    <property type="entry name" value="DUF8042"/>
    <property type="match status" value="1"/>
</dbReference>
<dbReference type="RefSeq" id="WP_181472573.1">
    <property type="nucleotide sequence ID" value="NZ_JACEFG010000002.1"/>
</dbReference>
<protein>
    <recommendedName>
        <fullName evidence="1">DUF8042 domain-containing protein</fullName>
    </recommendedName>
</protein>
<dbReference type="InterPro" id="IPR058355">
    <property type="entry name" value="DUF8042"/>
</dbReference>